<keyword evidence="2" id="KW-1185">Reference proteome</keyword>
<name>A0ACC2UX99_9TREE</name>
<gene>
    <name evidence="1" type="ORF">QFC21_007244</name>
</gene>
<organism evidence="1 2">
    <name type="scientific">Naganishia friedmannii</name>
    <dbReference type="NCBI Taxonomy" id="89922"/>
    <lineage>
        <taxon>Eukaryota</taxon>
        <taxon>Fungi</taxon>
        <taxon>Dikarya</taxon>
        <taxon>Basidiomycota</taxon>
        <taxon>Agaricomycotina</taxon>
        <taxon>Tremellomycetes</taxon>
        <taxon>Filobasidiales</taxon>
        <taxon>Filobasidiaceae</taxon>
        <taxon>Naganishia</taxon>
    </lineage>
</organism>
<accession>A0ACC2UX99</accession>
<dbReference type="EMBL" id="JASBWT010000055">
    <property type="protein sequence ID" value="KAJ9091349.1"/>
    <property type="molecule type" value="Genomic_DNA"/>
</dbReference>
<protein>
    <submittedName>
        <fullName evidence="1">Uncharacterized protein</fullName>
    </submittedName>
</protein>
<dbReference type="Proteomes" id="UP001227268">
    <property type="component" value="Unassembled WGS sequence"/>
</dbReference>
<proteinExistence type="predicted"/>
<sequence>MHVVTSRNSTPSRSPRHSPSHRPLHTNPVPIPPPHTTDLHHANALRYKHLYGFARSPTSPHEPVSAVSVVQGSATTDGSDAEYVGFVVENPDASGSSTVSDSTTRTRMTDTSSLGADDVRFASSASPTAWLSSSSFASSSSSPSTSGAVVFPLSGAAIQGRTVELESVVSDQVVLIEDVARLNDGDDDLDMDTPSDGVCTPRQETLNNRQLGEQRNTSGLRTIQRAISSTRIPFNLLRTTSSAADVSPDEDEFRCSTCHHAGLCAELVMQGSSFKCGDTMTTTSVAGLRERRGERTLSARAVEKTPWTGSRIRGIVGPVVIGGDDARLKVLEGGVDYMRYNEESSEGKRAVADMEDLGRAMEGTGLASPARQTDFSDFANATPIRSSSSSRNPSRPVLSSTPSGRLQRRSWNNIRVEYSASLLGTDGSQDETSPPTDRSSETTSVESAKEAVTTPSLPPFAHLEPVVGANDTTSVDEASKISATSRSRSRVKHLWTLRDAASGVLGAGDGEEKEDERERFDQDDELYGVDVVERGRRRLR</sequence>
<comment type="caution">
    <text evidence="1">The sequence shown here is derived from an EMBL/GenBank/DDBJ whole genome shotgun (WGS) entry which is preliminary data.</text>
</comment>
<reference evidence="1" key="1">
    <citation type="submission" date="2023-04" db="EMBL/GenBank/DDBJ databases">
        <title>Draft Genome sequencing of Naganishia species isolated from polar environments using Oxford Nanopore Technology.</title>
        <authorList>
            <person name="Leo P."/>
            <person name="Venkateswaran K."/>
        </authorList>
    </citation>
    <scope>NUCLEOTIDE SEQUENCE</scope>
    <source>
        <strain evidence="1">MNA-CCFEE 5423</strain>
    </source>
</reference>
<evidence type="ECO:0000313" key="2">
    <source>
        <dbReference type="Proteomes" id="UP001227268"/>
    </source>
</evidence>
<evidence type="ECO:0000313" key="1">
    <source>
        <dbReference type="EMBL" id="KAJ9091349.1"/>
    </source>
</evidence>